<keyword evidence="3" id="KW-0460">Magnesium</keyword>
<protein>
    <recommendedName>
        <fullName evidence="3">Molybdopterin molybdenumtransferase</fullName>
        <ecNumber evidence="3">2.10.1.1</ecNumber>
    </recommendedName>
</protein>
<evidence type="ECO:0000256" key="3">
    <source>
        <dbReference type="RuleBase" id="RU365090"/>
    </source>
</evidence>
<keyword evidence="3" id="KW-0808">Transferase</keyword>
<comment type="pathway">
    <text evidence="1 3">Cofactor biosynthesis; molybdopterin biosynthesis.</text>
</comment>
<comment type="caution">
    <text evidence="5">The sequence shown here is derived from an EMBL/GenBank/DDBJ whole genome shotgun (WGS) entry which is preliminary data.</text>
</comment>
<keyword evidence="2 3" id="KW-0501">Molybdenum cofactor biosynthesis</keyword>
<dbReference type="GeneID" id="301194809"/>
<comment type="cofactor">
    <cofactor evidence="3">
        <name>Mg(2+)</name>
        <dbReference type="ChEBI" id="CHEBI:18420"/>
    </cofactor>
</comment>
<dbReference type="Gene3D" id="3.90.105.10">
    <property type="entry name" value="Molybdopterin biosynthesis moea protein, domain 2"/>
    <property type="match status" value="1"/>
</dbReference>
<dbReference type="InterPro" id="IPR038987">
    <property type="entry name" value="MoeA-like"/>
</dbReference>
<sequence length="144" mass="16078">MRFQREIVDIWDAQKRLESWIRPLGTEKVKLTDSIGRYLGENVVATHDFPHFRRSMMDGFAVRSTDTKGASDERSVTLQVIESIPCGAVPTKKLTANTAACIMTGAMMPEGADSVVLIELTEQMEKNGQTYTVVKKETTPNENI</sequence>
<dbReference type="PANTHER" id="PTHR10192">
    <property type="entry name" value="MOLYBDOPTERIN BIOSYNTHESIS PROTEIN"/>
    <property type="match status" value="1"/>
</dbReference>
<reference evidence="5 6" key="1">
    <citation type="submission" date="2014-04" db="EMBL/GenBank/DDBJ databases">
        <title>Whole genome shotgun sequence of Geobacillus caldoxylosilyticus NBRC 107762.</title>
        <authorList>
            <person name="Hosoyama A."/>
            <person name="Hosoyama Y."/>
            <person name="Katano-Makiyama Y."/>
            <person name="Tsuchikane K."/>
            <person name="Ohji S."/>
            <person name="Ichikawa N."/>
            <person name="Yamazoe A."/>
            <person name="Fujita N."/>
        </authorList>
    </citation>
    <scope>NUCLEOTIDE SEQUENCE [LARGE SCALE GENOMIC DNA]</scope>
    <source>
        <strain evidence="5 6">NBRC 107762</strain>
    </source>
</reference>
<keyword evidence="3" id="KW-0500">Molybdenum</keyword>
<gene>
    <name evidence="5" type="ORF">GCA01S_013_01160</name>
</gene>
<keyword evidence="6" id="KW-1185">Reference proteome</keyword>
<dbReference type="GO" id="GO:0006777">
    <property type="term" value="P:Mo-molybdopterin cofactor biosynthetic process"/>
    <property type="evidence" value="ECO:0007669"/>
    <property type="project" value="UniProtKB-UniRule"/>
</dbReference>
<dbReference type="Proteomes" id="UP000023561">
    <property type="component" value="Unassembled WGS sequence"/>
</dbReference>
<feature type="domain" description="MoeA N-terminal and linker" evidence="4">
    <location>
        <begin position="12"/>
        <end position="144"/>
    </location>
</feature>
<dbReference type="SUPFAM" id="SSF63882">
    <property type="entry name" value="MoeA N-terminal region -like"/>
    <property type="match status" value="1"/>
</dbReference>
<dbReference type="GO" id="GO:0061599">
    <property type="term" value="F:molybdopterin molybdotransferase activity"/>
    <property type="evidence" value="ECO:0007669"/>
    <property type="project" value="UniProtKB-UniRule"/>
</dbReference>
<evidence type="ECO:0000313" key="5">
    <source>
        <dbReference type="EMBL" id="GAJ39234.1"/>
    </source>
</evidence>
<evidence type="ECO:0000259" key="4">
    <source>
        <dbReference type="Pfam" id="PF03453"/>
    </source>
</evidence>
<proteinExistence type="inferred from homology"/>
<organism evidence="5 6">
    <name type="scientific">Parageobacillus caldoxylosilyticus NBRC 107762</name>
    <dbReference type="NCBI Taxonomy" id="1220594"/>
    <lineage>
        <taxon>Bacteria</taxon>
        <taxon>Bacillati</taxon>
        <taxon>Bacillota</taxon>
        <taxon>Bacilli</taxon>
        <taxon>Bacillales</taxon>
        <taxon>Anoxybacillaceae</taxon>
        <taxon>Saccharococcus</taxon>
    </lineage>
</organism>
<name>A0A023DD41_9BACL</name>
<dbReference type="EMBL" id="BAWO01000013">
    <property type="protein sequence ID" value="GAJ39234.1"/>
    <property type="molecule type" value="Genomic_DNA"/>
</dbReference>
<evidence type="ECO:0000256" key="2">
    <source>
        <dbReference type="ARBA" id="ARBA00023150"/>
    </source>
</evidence>
<dbReference type="AlphaFoldDB" id="A0A023DD41"/>
<dbReference type="Pfam" id="PF03453">
    <property type="entry name" value="MoeA_N"/>
    <property type="match status" value="1"/>
</dbReference>
<dbReference type="UniPathway" id="UPA00344"/>
<comment type="function">
    <text evidence="3">Catalyzes the insertion of molybdate into adenylated molybdopterin with the concomitant release of AMP.</text>
</comment>
<dbReference type="InterPro" id="IPR005110">
    <property type="entry name" value="MoeA_linker/N"/>
</dbReference>
<evidence type="ECO:0000256" key="1">
    <source>
        <dbReference type="ARBA" id="ARBA00005046"/>
    </source>
</evidence>
<dbReference type="Gene3D" id="2.170.190.11">
    <property type="entry name" value="Molybdopterin biosynthesis moea protein, domain 3"/>
    <property type="match status" value="1"/>
</dbReference>
<dbReference type="GO" id="GO:0046872">
    <property type="term" value="F:metal ion binding"/>
    <property type="evidence" value="ECO:0007669"/>
    <property type="project" value="UniProtKB-UniRule"/>
</dbReference>
<dbReference type="GO" id="GO:0005829">
    <property type="term" value="C:cytosol"/>
    <property type="evidence" value="ECO:0007669"/>
    <property type="project" value="TreeGrafter"/>
</dbReference>
<keyword evidence="3" id="KW-0479">Metal-binding</keyword>
<evidence type="ECO:0000313" key="6">
    <source>
        <dbReference type="Proteomes" id="UP000023561"/>
    </source>
</evidence>
<comment type="similarity">
    <text evidence="3">Belongs to the MoeA family.</text>
</comment>
<dbReference type="InterPro" id="IPR036135">
    <property type="entry name" value="MoeA_linker/N_sf"/>
</dbReference>
<comment type="catalytic activity">
    <reaction evidence="3">
        <text>adenylyl-molybdopterin + molybdate = Mo-molybdopterin + AMP + H(+)</text>
        <dbReference type="Rhea" id="RHEA:35047"/>
        <dbReference type="ChEBI" id="CHEBI:15378"/>
        <dbReference type="ChEBI" id="CHEBI:36264"/>
        <dbReference type="ChEBI" id="CHEBI:62727"/>
        <dbReference type="ChEBI" id="CHEBI:71302"/>
        <dbReference type="ChEBI" id="CHEBI:456215"/>
    </reaction>
</comment>
<accession>A0A023DD41</accession>
<dbReference type="RefSeq" id="WP_042408059.1">
    <property type="nucleotide sequence ID" value="NZ_BAWO01000013.1"/>
</dbReference>
<dbReference type="PANTHER" id="PTHR10192:SF5">
    <property type="entry name" value="GEPHYRIN"/>
    <property type="match status" value="1"/>
</dbReference>
<dbReference type="FunFam" id="2.170.190.11:FF:000001">
    <property type="entry name" value="Molybdopterin molybdenumtransferase"/>
    <property type="match status" value="1"/>
</dbReference>
<dbReference type="EC" id="2.10.1.1" evidence="3"/>